<accession>V5ZDG3</accession>
<evidence type="ECO:0000313" key="3">
    <source>
        <dbReference type="Proteomes" id="UP000018217"/>
    </source>
</evidence>
<evidence type="ECO:0000256" key="1">
    <source>
        <dbReference type="SAM" id="MobiDB-lite"/>
    </source>
</evidence>
<sequence length="32" mass="3446">MVSGGTAQARHHPHQNDTLTNGRLNLAARCAF</sequence>
<dbReference type="STRING" id="1161919.EPIR_3723"/>
<comment type="caution">
    <text evidence="2">The sequence shown here is derived from an EMBL/GenBank/DDBJ whole genome shotgun (WGS) entry which is preliminary data.</text>
</comment>
<organism evidence="2 3">
    <name type="scientific">Erwinia piriflorinigrans CFBP 5888</name>
    <dbReference type="NCBI Taxonomy" id="1161919"/>
    <lineage>
        <taxon>Bacteria</taxon>
        <taxon>Pseudomonadati</taxon>
        <taxon>Pseudomonadota</taxon>
        <taxon>Gammaproteobacteria</taxon>
        <taxon>Enterobacterales</taxon>
        <taxon>Erwiniaceae</taxon>
        <taxon>Erwinia</taxon>
    </lineage>
</organism>
<evidence type="ECO:0000313" key="2">
    <source>
        <dbReference type="EMBL" id="CCG89086.1"/>
    </source>
</evidence>
<name>V5ZDG3_9GAMM</name>
<keyword evidence="3" id="KW-1185">Reference proteome</keyword>
<protein>
    <submittedName>
        <fullName evidence="2">Uncharacterized protein</fullName>
    </submittedName>
</protein>
<dbReference type="AlphaFoldDB" id="V5ZDG3"/>
<proteinExistence type="predicted"/>
<dbReference type="Proteomes" id="UP000018217">
    <property type="component" value="Unassembled WGS sequence"/>
</dbReference>
<gene>
    <name evidence="2" type="ORF">EPIR_3723</name>
</gene>
<reference evidence="2 3" key="1">
    <citation type="journal article" date="2013" name="Syst. Appl. Microbiol.">
        <title>Phylogenetic position and virulence apparatus of the pear flower necrosis pathogen Erwinia piriflorinigrans CFBP 5888T as assessed by comparative genomics.</title>
        <authorList>
            <person name="Smits T.H."/>
            <person name="Rezzonico F."/>
            <person name="Lopez M.M."/>
            <person name="Blom J."/>
            <person name="Goesmann A."/>
            <person name="Frey J.E."/>
            <person name="Duffy B."/>
        </authorList>
    </citation>
    <scope>NUCLEOTIDE SEQUENCE [LARGE SCALE GENOMIC DNA]</scope>
    <source>
        <strain evidence="3">CFBP5888</strain>
    </source>
</reference>
<feature type="region of interest" description="Disordered" evidence="1">
    <location>
        <begin position="1"/>
        <end position="20"/>
    </location>
</feature>
<dbReference type="EMBL" id="CAHS01000023">
    <property type="protein sequence ID" value="CCG89086.1"/>
    <property type="molecule type" value="Genomic_DNA"/>
</dbReference>